<sequence>MDGISSVDANPGAAQVLMLRRVLDSRQDAAAQLLAVLPELPPAVAPQRPGLYL</sequence>
<evidence type="ECO:0000313" key="2">
    <source>
        <dbReference type="Proteomes" id="UP000800981"/>
    </source>
</evidence>
<organism evidence="1 2">
    <name type="scientific">Motilibacter deserti</name>
    <dbReference type="NCBI Taxonomy" id="2714956"/>
    <lineage>
        <taxon>Bacteria</taxon>
        <taxon>Bacillati</taxon>
        <taxon>Actinomycetota</taxon>
        <taxon>Actinomycetes</taxon>
        <taxon>Motilibacterales</taxon>
        <taxon>Motilibacteraceae</taxon>
        <taxon>Motilibacter</taxon>
    </lineage>
</organism>
<proteinExistence type="predicted"/>
<name>A0ABX0GXF9_9ACTN</name>
<comment type="caution">
    <text evidence="1">The sequence shown here is derived from an EMBL/GenBank/DDBJ whole genome shotgun (WGS) entry which is preliminary data.</text>
</comment>
<dbReference type="RefSeq" id="WP_166281676.1">
    <property type="nucleotide sequence ID" value="NZ_JAANNP010000005.1"/>
</dbReference>
<dbReference type="Proteomes" id="UP000800981">
    <property type="component" value="Unassembled WGS sequence"/>
</dbReference>
<dbReference type="EMBL" id="JAANNP010000005">
    <property type="protein sequence ID" value="NHC14300.1"/>
    <property type="molecule type" value="Genomic_DNA"/>
</dbReference>
<gene>
    <name evidence="1" type="ORF">G9H71_10965</name>
</gene>
<evidence type="ECO:0000313" key="1">
    <source>
        <dbReference type="EMBL" id="NHC14300.1"/>
    </source>
</evidence>
<reference evidence="1 2" key="1">
    <citation type="submission" date="2020-03" db="EMBL/GenBank/DDBJ databases">
        <title>Two novel Motilibacter sp.</title>
        <authorList>
            <person name="Liu S."/>
        </authorList>
    </citation>
    <scope>NUCLEOTIDE SEQUENCE [LARGE SCALE GENOMIC DNA]</scope>
    <source>
        <strain evidence="1 2">E257</strain>
    </source>
</reference>
<accession>A0ABX0GXF9</accession>
<keyword evidence="2" id="KW-1185">Reference proteome</keyword>
<protein>
    <submittedName>
        <fullName evidence="1">Uncharacterized protein</fullName>
    </submittedName>
</protein>